<sequence length="567" mass="63304">MPMFLLETLQKHKDLGRFKPFLVSHEDGLTRQFSYGDAFDETRRWADILSRNLVQKGDIVFLALKHRHEIYFGFLGAMWLGAIPAIIPFPTPKQDMDIYWREYRAMFAQVNPRLLVTYADNIPAIRDALAKQPCTILDIDDRSLVSATALSELKPVCGALNDTALLQFSSGTTGLRKGVMLSHGQLLQHMVAYSQAIGFSSKDIVASWLPLYHDMGLIACFLLPLYAGATIVSLDAFEWVAQPWKLLQALDTYRATFAWMPNFALQHVVRTLPGDLVFDLQHVRAVINCSEVCRPQTAQTFLDTMRSHGLRAEQLQTCYGMAEAVFAISQSSLETSPRSVTVDRYLLERFSRARIVDPYYRNGQTFLSCGHVLESVQLRIVPLAPADEVLSSTLDAAPGDIDVGEIQIRGGYLFSGYFRNDDATRAAMTDGWYKTGDIGFIEAEELFICGRLKEILIVHGRNYYANDIEGIVSQVDGIKPGRAVAFSIEDADSDSEEVILLAESDATAGETRTSIQRAVKTAVFNRMELTLRSVLLVAPGTLIKTTSGKLCRETNKTRYLHAESMKA</sequence>
<keyword evidence="4" id="KW-1185">Reference proteome</keyword>
<feature type="domain" description="AMP-dependent synthetase/ligase" evidence="2">
    <location>
        <begin position="22"/>
        <end position="418"/>
    </location>
</feature>
<comment type="caution">
    <text evidence="3">The sequence shown here is derived from an EMBL/GenBank/DDBJ whole genome shotgun (WGS) entry which is preliminary data.</text>
</comment>
<dbReference type="OrthoDB" id="9757559at2"/>
<dbReference type="InterPro" id="IPR045851">
    <property type="entry name" value="AMP-bd_C_sf"/>
</dbReference>
<gene>
    <name evidence="3" type="ORF">DVJ77_00820</name>
</gene>
<name>A0A369UQY8_9GAMM</name>
<dbReference type="EMBL" id="QQAH01000001">
    <property type="protein sequence ID" value="RDD83182.1"/>
    <property type="molecule type" value="Genomic_DNA"/>
</dbReference>
<dbReference type="InterPro" id="IPR000873">
    <property type="entry name" value="AMP-dep_synth/lig_dom"/>
</dbReference>
<dbReference type="GO" id="GO:0006633">
    <property type="term" value="P:fatty acid biosynthetic process"/>
    <property type="evidence" value="ECO:0007669"/>
    <property type="project" value="TreeGrafter"/>
</dbReference>
<dbReference type="Gene3D" id="3.30.300.30">
    <property type="match status" value="1"/>
</dbReference>
<dbReference type="PANTHER" id="PTHR22754">
    <property type="entry name" value="DISCO-INTERACTING PROTEIN 2 DIP2 -RELATED"/>
    <property type="match status" value="1"/>
</dbReference>
<reference evidence="3 4" key="1">
    <citation type="submission" date="2018-07" db="EMBL/GenBank/DDBJ databases">
        <title>Dyella tabacisoli L4-6T, whole genome shotgun sequence.</title>
        <authorList>
            <person name="Zhou X.-K."/>
            <person name="Li W.-J."/>
            <person name="Duan Y.-Q."/>
        </authorList>
    </citation>
    <scope>NUCLEOTIDE SEQUENCE [LARGE SCALE GENOMIC DNA]</scope>
    <source>
        <strain evidence="3 4">L4-6</strain>
    </source>
</reference>
<dbReference type="GO" id="GO:0070566">
    <property type="term" value="F:adenylyltransferase activity"/>
    <property type="evidence" value="ECO:0007669"/>
    <property type="project" value="TreeGrafter"/>
</dbReference>
<evidence type="ECO:0000259" key="2">
    <source>
        <dbReference type="Pfam" id="PF00501"/>
    </source>
</evidence>
<dbReference type="InterPro" id="IPR042099">
    <property type="entry name" value="ANL_N_sf"/>
</dbReference>
<comment type="similarity">
    <text evidence="1">Belongs to the ATP-dependent AMP-binding enzyme family.</text>
</comment>
<dbReference type="SUPFAM" id="SSF56801">
    <property type="entry name" value="Acetyl-CoA synthetase-like"/>
    <property type="match status" value="1"/>
</dbReference>
<evidence type="ECO:0000256" key="1">
    <source>
        <dbReference type="ARBA" id="ARBA00006432"/>
    </source>
</evidence>
<proteinExistence type="inferred from homology"/>
<dbReference type="AlphaFoldDB" id="A0A369UQY8"/>
<dbReference type="Pfam" id="PF00501">
    <property type="entry name" value="AMP-binding"/>
    <property type="match status" value="1"/>
</dbReference>
<accession>A0A369UQY8</accession>
<dbReference type="PANTHER" id="PTHR22754:SF32">
    <property type="entry name" value="DISCO-INTERACTING PROTEIN 2"/>
    <property type="match status" value="1"/>
</dbReference>
<protein>
    <recommendedName>
        <fullName evidence="2">AMP-dependent synthetase/ligase domain-containing protein</fullName>
    </recommendedName>
</protein>
<evidence type="ECO:0000313" key="4">
    <source>
        <dbReference type="Proteomes" id="UP000253782"/>
    </source>
</evidence>
<evidence type="ECO:0000313" key="3">
    <source>
        <dbReference type="EMBL" id="RDD83182.1"/>
    </source>
</evidence>
<dbReference type="Proteomes" id="UP000253782">
    <property type="component" value="Unassembled WGS sequence"/>
</dbReference>
<dbReference type="Gene3D" id="3.40.50.12780">
    <property type="entry name" value="N-terminal domain of ligase-like"/>
    <property type="match status" value="1"/>
</dbReference>
<organism evidence="3 4">
    <name type="scientific">Dyella tabacisoli</name>
    <dbReference type="NCBI Taxonomy" id="2282381"/>
    <lineage>
        <taxon>Bacteria</taxon>
        <taxon>Pseudomonadati</taxon>
        <taxon>Pseudomonadota</taxon>
        <taxon>Gammaproteobacteria</taxon>
        <taxon>Lysobacterales</taxon>
        <taxon>Rhodanobacteraceae</taxon>
        <taxon>Dyella</taxon>
    </lineage>
</organism>
<dbReference type="GO" id="GO:0005886">
    <property type="term" value="C:plasma membrane"/>
    <property type="evidence" value="ECO:0007669"/>
    <property type="project" value="TreeGrafter"/>
</dbReference>